<reference evidence="1" key="2">
    <citation type="submission" date="2025-09" db="UniProtKB">
        <authorList>
            <consortium name="EnsemblPlants"/>
        </authorList>
    </citation>
    <scope>IDENTIFICATION</scope>
</reference>
<organism evidence="1 2">
    <name type="scientific">Avena sativa</name>
    <name type="common">Oat</name>
    <dbReference type="NCBI Taxonomy" id="4498"/>
    <lineage>
        <taxon>Eukaryota</taxon>
        <taxon>Viridiplantae</taxon>
        <taxon>Streptophyta</taxon>
        <taxon>Embryophyta</taxon>
        <taxon>Tracheophyta</taxon>
        <taxon>Spermatophyta</taxon>
        <taxon>Magnoliopsida</taxon>
        <taxon>Liliopsida</taxon>
        <taxon>Poales</taxon>
        <taxon>Poaceae</taxon>
        <taxon>BOP clade</taxon>
        <taxon>Pooideae</taxon>
        <taxon>Poodae</taxon>
        <taxon>Poeae</taxon>
        <taxon>Poeae Chloroplast Group 1 (Aveneae type)</taxon>
        <taxon>Aveninae</taxon>
        <taxon>Avena</taxon>
    </lineage>
</organism>
<sequence>MRCAGCGVLLLLLLSLSALSAEANKERVSDIAGRKWLRGRSAMAARAHGDTREDQGLEDNVAKNTGASQEADHASSEAVHDKRKGSATHPMFQQGAGDRRSSHDDSATVAADMLRVDYSVYKDAHSRGPINNDAPLDDLAEKNP</sequence>
<evidence type="ECO:0000313" key="1">
    <source>
        <dbReference type="EnsemblPlants" id="AVESA.00010b.r2.5DG0960210.1.CDS"/>
    </source>
</evidence>
<accession>A0ACD5YE83</accession>
<protein>
    <submittedName>
        <fullName evidence="1">Uncharacterized protein</fullName>
    </submittedName>
</protein>
<dbReference type="EnsemblPlants" id="AVESA.00010b.r2.5DG0960210.1">
    <property type="protein sequence ID" value="AVESA.00010b.r2.5DG0960210.1.CDS"/>
    <property type="gene ID" value="AVESA.00010b.r2.5DG0960210"/>
</dbReference>
<evidence type="ECO:0000313" key="2">
    <source>
        <dbReference type="Proteomes" id="UP001732700"/>
    </source>
</evidence>
<keyword evidence="2" id="KW-1185">Reference proteome</keyword>
<proteinExistence type="predicted"/>
<reference evidence="1" key="1">
    <citation type="submission" date="2021-05" db="EMBL/GenBank/DDBJ databases">
        <authorList>
            <person name="Scholz U."/>
            <person name="Mascher M."/>
            <person name="Fiebig A."/>
        </authorList>
    </citation>
    <scope>NUCLEOTIDE SEQUENCE [LARGE SCALE GENOMIC DNA]</scope>
</reference>
<name>A0ACD5YE83_AVESA</name>
<dbReference type="Proteomes" id="UP001732700">
    <property type="component" value="Chromosome 5D"/>
</dbReference>